<name>A0ABY4L1D4_THEAE</name>
<organism evidence="2 3">
    <name type="scientific">Thermobifida alba</name>
    <name type="common">Thermomonospora alba</name>
    <dbReference type="NCBI Taxonomy" id="53522"/>
    <lineage>
        <taxon>Bacteria</taxon>
        <taxon>Bacillati</taxon>
        <taxon>Actinomycetota</taxon>
        <taxon>Actinomycetes</taxon>
        <taxon>Streptosporangiales</taxon>
        <taxon>Nocardiopsidaceae</taxon>
        <taxon>Thermobifida</taxon>
    </lineage>
</organism>
<keyword evidence="1" id="KW-0812">Transmembrane</keyword>
<accession>A0ABY4L1D4</accession>
<keyword evidence="1" id="KW-0472">Membrane</keyword>
<evidence type="ECO:0000313" key="2">
    <source>
        <dbReference type="EMBL" id="UPT21491.1"/>
    </source>
</evidence>
<keyword evidence="1" id="KW-1133">Transmembrane helix</keyword>
<gene>
    <name evidence="2" type="ORF">FOF52_11490</name>
</gene>
<protein>
    <recommendedName>
        <fullName evidence="4">Flp family type IVb pilin</fullName>
    </recommendedName>
</protein>
<dbReference type="Proteomes" id="UP000832041">
    <property type="component" value="Chromosome"/>
</dbReference>
<reference evidence="2 3" key="1">
    <citation type="submission" date="2020-04" db="EMBL/GenBank/DDBJ databases">
        <title>Thermobifida alba genome sequencing and assembly.</title>
        <authorList>
            <person name="Luzics S."/>
            <person name="Horvath B."/>
            <person name="Nagy I."/>
            <person name="Toth A."/>
            <person name="Nagy I."/>
            <person name="Kukolya J."/>
        </authorList>
    </citation>
    <scope>NUCLEOTIDE SEQUENCE [LARGE SCALE GENOMIC DNA]</scope>
    <source>
        <strain evidence="2 3">DSM 43795</strain>
    </source>
</reference>
<evidence type="ECO:0000313" key="3">
    <source>
        <dbReference type="Proteomes" id="UP000832041"/>
    </source>
</evidence>
<keyword evidence="3" id="KW-1185">Reference proteome</keyword>
<dbReference type="EMBL" id="CP051627">
    <property type="protein sequence ID" value="UPT21491.1"/>
    <property type="molecule type" value="Genomic_DNA"/>
</dbReference>
<evidence type="ECO:0008006" key="4">
    <source>
        <dbReference type="Google" id="ProtNLM"/>
    </source>
</evidence>
<feature type="transmembrane region" description="Helical" evidence="1">
    <location>
        <begin position="30"/>
        <end position="49"/>
    </location>
</feature>
<evidence type="ECO:0000256" key="1">
    <source>
        <dbReference type="SAM" id="Phobius"/>
    </source>
</evidence>
<proteinExistence type="predicted"/>
<dbReference type="RefSeq" id="WP_248589974.1">
    <property type="nucleotide sequence ID" value="NZ_BAABEB010000002.1"/>
</dbReference>
<sequence>MPTPFLFLYTKARASLADRLRHRDDRGGGFVEYAAVIVLVAAIAAAVFASDLGNQIANSLVATITQILEGGGDGTGTGGRGLWPWSS</sequence>